<reference evidence="6 7" key="1">
    <citation type="submission" date="2007-06" db="EMBL/GenBank/DDBJ databases">
        <authorList>
            <person name="Shimkets L."/>
            <person name="Ferriera S."/>
            <person name="Johnson J."/>
            <person name="Kravitz S."/>
            <person name="Beeson K."/>
            <person name="Sutton G."/>
            <person name="Rogers Y.-H."/>
            <person name="Friedman R."/>
            <person name="Frazier M."/>
            <person name="Venter J.C."/>
        </authorList>
    </citation>
    <scope>NUCLEOTIDE SEQUENCE [LARGE SCALE GENOMIC DNA]</scope>
    <source>
        <strain evidence="6 7">SIR-1</strain>
    </source>
</reference>
<dbReference type="STRING" id="391625.PPSIR1_37974"/>
<name>A6G9N4_9BACT</name>
<dbReference type="GO" id="GO:0004674">
    <property type="term" value="F:protein serine/threonine kinase activity"/>
    <property type="evidence" value="ECO:0007669"/>
    <property type="project" value="TreeGrafter"/>
</dbReference>
<organism evidence="6 7">
    <name type="scientific">Plesiocystis pacifica SIR-1</name>
    <dbReference type="NCBI Taxonomy" id="391625"/>
    <lineage>
        <taxon>Bacteria</taxon>
        <taxon>Pseudomonadati</taxon>
        <taxon>Myxococcota</taxon>
        <taxon>Polyangia</taxon>
        <taxon>Nannocystales</taxon>
        <taxon>Nannocystaceae</taxon>
        <taxon>Plesiocystis</taxon>
    </lineage>
</organism>
<evidence type="ECO:0000256" key="3">
    <source>
        <dbReference type="ARBA" id="ARBA00022777"/>
    </source>
</evidence>
<keyword evidence="3 6" id="KW-0418">Kinase</keyword>
<feature type="domain" description="Protein kinase" evidence="5">
    <location>
        <begin position="1"/>
        <end position="247"/>
    </location>
</feature>
<comment type="caution">
    <text evidence="6">The sequence shown here is derived from an EMBL/GenBank/DDBJ whole genome shotgun (WGS) entry which is preliminary data.</text>
</comment>
<dbReference type="AlphaFoldDB" id="A6G9N4"/>
<dbReference type="CDD" id="cd14014">
    <property type="entry name" value="STKc_PknB_like"/>
    <property type="match status" value="1"/>
</dbReference>
<dbReference type="Proteomes" id="UP000005801">
    <property type="component" value="Unassembled WGS sequence"/>
</dbReference>
<dbReference type="Gene3D" id="1.10.510.10">
    <property type="entry name" value="Transferase(Phosphotransferase) domain 1"/>
    <property type="match status" value="1"/>
</dbReference>
<dbReference type="EMBL" id="ABCS01000046">
    <property type="protein sequence ID" value="EDM77428.1"/>
    <property type="molecule type" value="Genomic_DNA"/>
</dbReference>
<evidence type="ECO:0000256" key="1">
    <source>
        <dbReference type="ARBA" id="ARBA00022679"/>
    </source>
</evidence>
<dbReference type="SUPFAM" id="SSF56112">
    <property type="entry name" value="Protein kinase-like (PK-like)"/>
    <property type="match status" value="1"/>
</dbReference>
<dbReference type="PANTHER" id="PTHR43289:SF6">
    <property type="entry name" value="SERINE_THREONINE-PROTEIN KINASE NEKL-3"/>
    <property type="match status" value="1"/>
</dbReference>
<dbReference type="PROSITE" id="PS50011">
    <property type="entry name" value="PROTEIN_KINASE_DOM"/>
    <property type="match status" value="1"/>
</dbReference>
<keyword evidence="4" id="KW-0067">ATP-binding</keyword>
<dbReference type="InterPro" id="IPR011009">
    <property type="entry name" value="Kinase-like_dom_sf"/>
</dbReference>
<dbReference type="GO" id="GO:0005524">
    <property type="term" value="F:ATP binding"/>
    <property type="evidence" value="ECO:0007669"/>
    <property type="project" value="UniProtKB-KW"/>
</dbReference>
<evidence type="ECO:0000256" key="2">
    <source>
        <dbReference type="ARBA" id="ARBA00022741"/>
    </source>
</evidence>
<proteinExistence type="predicted"/>
<keyword evidence="7" id="KW-1185">Reference proteome</keyword>
<evidence type="ECO:0000313" key="7">
    <source>
        <dbReference type="Proteomes" id="UP000005801"/>
    </source>
</evidence>
<dbReference type="eggNOG" id="COG0515">
    <property type="taxonomic scope" value="Bacteria"/>
</dbReference>
<dbReference type="Pfam" id="PF00069">
    <property type="entry name" value="Pkinase"/>
    <property type="match status" value="1"/>
</dbReference>
<dbReference type="Gene3D" id="3.30.200.20">
    <property type="entry name" value="Phosphorylase Kinase, domain 1"/>
    <property type="match status" value="1"/>
</dbReference>
<gene>
    <name evidence="6" type="ORF">PPSIR1_37974</name>
</gene>
<dbReference type="PANTHER" id="PTHR43289">
    <property type="entry name" value="MITOGEN-ACTIVATED PROTEIN KINASE KINASE KINASE 20-RELATED"/>
    <property type="match status" value="1"/>
</dbReference>
<evidence type="ECO:0000313" key="6">
    <source>
        <dbReference type="EMBL" id="EDM77428.1"/>
    </source>
</evidence>
<evidence type="ECO:0000256" key="4">
    <source>
        <dbReference type="ARBA" id="ARBA00022840"/>
    </source>
</evidence>
<dbReference type="InterPro" id="IPR000719">
    <property type="entry name" value="Prot_kinase_dom"/>
</dbReference>
<evidence type="ECO:0000259" key="5">
    <source>
        <dbReference type="PROSITE" id="PS50011"/>
    </source>
</evidence>
<accession>A6G9N4</accession>
<keyword evidence="1" id="KW-0808">Transferase</keyword>
<sequence>MGSGAFGVVYLAEDNQLGREVALKVMPRGDPEVADREGKMLAALSHPNVVTIFDHGQADDCRWLVLEILRGPTLAQWCEGKSKREILARYLEAGAGLDAAHRRGLVHQDFKPTNVRLDEDGHAVVIDFGLARNAESLDGLTPGSGSPEAVGGTLLYMARERLLGKLGSPASDQFAFCVALWEALSGERPFGEQSDVDARVLELSRAPRGGQGIGRRVRAVLERGMAPLPGERWPTMTVLLEALEEAVRPAPRWPWVAGGVCVGLLGLAMGSRLVTQPGLVLPSVVLPEPEPDPEPVAAITEIRDALEARDHNRARQALDNARPVLRRAGRLREFVDEAQMVAERFEDDGLTHEALDVWMMVFRAAEDLDDETLEDTADEKIKELAGKL</sequence>
<keyword evidence="2" id="KW-0547">Nucleotide-binding</keyword>
<protein>
    <submittedName>
        <fullName evidence="6">Serine/threonine kinase PKN8</fullName>
    </submittedName>
</protein>